<keyword evidence="1" id="KW-0812">Transmembrane</keyword>
<gene>
    <name evidence="2" type="ORF">LEM8419_02239</name>
</gene>
<accession>A0ABN8F2Y5</accession>
<dbReference type="EMBL" id="CAKLPZ010000002">
    <property type="protein sequence ID" value="CAH1001338.1"/>
    <property type="molecule type" value="Genomic_DNA"/>
</dbReference>
<feature type="transmembrane region" description="Helical" evidence="1">
    <location>
        <begin position="78"/>
        <end position="97"/>
    </location>
</feature>
<comment type="caution">
    <text evidence="2">The sequence shown here is derived from an EMBL/GenBank/DDBJ whole genome shotgun (WGS) entry which is preliminary data.</text>
</comment>
<feature type="transmembrane region" description="Helical" evidence="1">
    <location>
        <begin position="215"/>
        <end position="232"/>
    </location>
</feature>
<feature type="transmembrane region" description="Helical" evidence="1">
    <location>
        <begin position="238"/>
        <end position="256"/>
    </location>
</feature>
<feature type="transmembrane region" description="Helical" evidence="1">
    <location>
        <begin position="367"/>
        <end position="385"/>
    </location>
</feature>
<keyword evidence="3" id="KW-1185">Reference proteome</keyword>
<reference evidence="2" key="1">
    <citation type="submission" date="2021-12" db="EMBL/GenBank/DDBJ databases">
        <authorList>
            <person name="Rodrigo-Torres L."/>
            <person name="Arahal R. D."/>
            <person name="Lucena T."/>
        </authorList>
    </citation>
    <scope>NUCLEOTIDE SEQUENCE</scope>
    <source>
        <strain evidence="2">CECT 8419</strain>
    </source>
</reference>
<feature type="transmembrane region" description="Helical" evidence="1">
    <location>
        <begin position="137"/>
        <end position="154"/>
    </location>
</feature>
<sequence>MQALYPRNTHVELPDYVQSADRLTRRLIYLYIFLLFFEGGLRKWILPGLSTPLLIIRDPLMLVIIGAYWSAGRRLLNAYTLPLLVLGVLSFFLSIAFAHGNLYIGLFGLRTLLLHFFLLFIMGNVFTREHVETVGRYIIYLLPVMTLLIGLQFYSPQSAWVNRGIGGDMEGSGFNGAMGYLRPSGTYSFTTGLTTFYGLAAAYVFYFLGALERISKLWLLIGFLCLLAAIPLSISRSYFFQFLICIFFFVIASLRSGRSVRNLGIGVALTPLLAAILYNFEFIQTGVEVLVTRFELASKSEGGLEGTLGDRFLGGLIGAFTGEKGFPWYGAGLGLGTNVGASLYGRANEFVVAEEEWKRVAGEMGPFLGIPVILLRVILGAHLSLASLRALLTRDNALPFMLLSFSLLQVLQAAWASPTTLGFSILAGGLTIASLNDSSHAA</sequence>
<dbReference type="RefSeq" id="WP_238751185.1">
    <property type="nucleotide sequence ID" value="NZ_CAKLPZ010000002.1"/>
</dbReference>
<feature type="transmembrane region" description="Helical" evidence="1">
    <location>
        <begin position="263"/>
        <end position="280"/>
    </location>
</feature>
<protein>
    <recommendedName>
        <fullName evidence="4">O-antigen ligase domain-containing protein</fullName>
    </recommendedName>
</protein>
<feature type="transmembrane region" description="Helical" evidence="1">
    <location>
        <begin position="51"/>
        <end position="71"/>
    </location>
</feature>
<evidence type="ECO:0000313" key="3">
    <source>
        <dbReference type="Proteomes" id="UP000837803"/>
    </source>
</evidence>
<keyword evidence="1" id="KW-1133">Transmembrane helix</keyword>
<organism evidence="2 3">
    <name type="scientific">Neolewinella maritima</name>
    <dbReference type="NCBI Taxonomy" id="1383882"/>
    <lineage>
        <taxon>Bacteria</taxon>
        <taxon>Pseudomonadati</taxon>
        <taxon>Bacteroidota</taxon>
        <taxon>Saprospiria</taxon>
        <taxon>Saprospirales</taxon>
        <taxon>Lewinellaceae</taxon>
        <taxon>Neolewinella</taxon>
    </lineage>
</organism>
<feature type="transmembrane region" description="Helical" evidence="1">
    <location>
        <begin position="103"/>
        <end position="125"/>
    </location>
</feature>
<dbReference type="Proteomes" id="UP000837803">
    <property type="component" value="Unassembled WGS sequence"/>
</dbReference>
<feature type="transmembrane region" description="Helical" evidence="1">
    <location>
        <begin position="187"/>
        <end position="208"/>
    </location>
</feature>
<name>A0ABN8F2Y5_9BACT</name>
<feature type="transmembrane region" description="Helical" evidence="1">
    <location>
        <begin position="27"/>
        <end position="45"/>
    </location>
</feature>
<proteinExistence type="predicted"/>
<evidence type="ECO:0008006" key="4">
    <source>
        <dbReference type="Google" id="ProtNLM"/>
    </source>
</evidence>
<evidence type="ECO:0000256" key="1">
    <source>
        <dbReference type="SAM" id="Phobius"/>
    </source>
</evidence>
<evidence type="ECO:0000313" key="2">
    <source>
        <dbReference type="EMBL" id="CAH1001338.1"/>
    </source>
</evidence>
<keyword evidence="1" id="KW-0472">Membrane</keyword>